<dbReference type="AlphaFoldDB" id="A0A8H2WGC6"/>
<dbReference type="Proteomes" id="UP000663843">
    <property type="component" value="Unassembled WGS sequence"/>
</dbReference>
<dbReference type="EMBL" id="CAJMWT010001086">
    <property type="protein sequence ID" value="CAE6377375.1"/>
    <property type="molecule type" value="Genomic_DNA"/>
</dbReference>
<evidence type="ECO:0000259" key="1">
    <source>
        <dbReference type="PROSITE" id="PS50181"/>
    </source>
</evidence>
<dbReference type="PROSITE" id="PS50181">
    <property type="entry name" value="FBOX"/>
    <property type="match status" value="1"/>
</dbReference>
<proteinExistence type="predicted"/>
<protein>
    <recommendedName>
        <fullName evidence="1">F-box domain-containing protein</fullName>
    </recommendedName>
</protein>
<dbReference type="InterPro" id="IPR001810">
    <property type="entry name" value="F-box_dom"/>
</dbReference>
<sequence length="536" mass="60369">MPDNSPIVDLVGRLNSPTHGAPRSHLQLVAMQDIESLDRVHLDPDEIAQREVAILADTLEQLKLDAETIRSIQQRVENRVKNAQKLFHYATAVLAPINRFPAEVLARIFVLGKDLELNFSPRMSWVAQRWRNVALSTPELWNNIPLTGLGRVTAYISRSGSTPLDIEADLRTYRINTFDIRQCMKVLEPHRLRWHSVKVLLEDHDQAQPILRQLEGICSDVYQKAYHSCLNSIYFGVARGCDSISSHHNSSLNVFAIPSLKIIELLAVDFFCRPDNGTTSTTFTALVRLSLGSIEHMQLDADFHRSLYAMPNLTELVLDQCNFIVPNLINEPAPIPLEKLASMQLSLMPDEVVNLILTRIFAPNLRHFELIAHEMDGPSQILNWEMIRAKYAGLVVLKLSAITSPTTHSLLQWLSDLPQLAVLTVRFQERLSLKNAQRSSKKVLKSLADGRRCTKLHTIEVGVLDLEGIATLKGVLQSRALLRSGRVTIFLGYDMKGNVHENKDIIWMQSHLRKFRVRGGIDGGNDETASEESDDG</sequence>
<evidence type="ECO:0000313" key="2">
    <source>
        <dbReference type="EMBL" id="CAE6377375.1"/>
    </source>
</evidence>
<dbReference type="Gene3D" id="3.80.10.10">
    <property type="entry name" value="Ribonuclease Inhibitor"/>
    <property type="match status" value="1"/>
</dbReference>
<name>A0A8H2WGC6_9AGAM</name>
<dbReference type="SUPFAM" id="SSF52047">
    <property type="entry name" value="RNI-like"/>
    <property type="match status" value="1"/>
</dbReference>
<comment type="caution">
    <text evidence="2">The sequence shown here is derived from an EMBL/GenBank/DDBJ whole genome shotgun (WGS) entry which is preliminary data.</text>
</comment>
<organism evidence="2 3">
    <name type="scientific">Rhizoctonia solani</name>
    <dbReference type="NCBI Taxonomy" id="456999"/>
    <lineage>
        <taxon>Eukaryota</taxon>
        <taxon>Fungi</taxon>
        <taxon>Dikarya</taxon>
        <taxon>Basidiomycota</taxon>
        <taxon>Agaricomycotina</taxon>
        <taxon>Agaricomycetes</taxon>
        <taxon>Cantharellales</taxon>
        <taxon>Ceratobasidiaceae</taxon>
        <taxon>Rhizoctonia</taxon>
    </lineage>
</organism>
<reference evidence="2" key="1">
    <citation type="submission" date="2021-01" db="EMBL/GenBank/DDBJ databases">
        <authorList>
            <person name="Kaushik A."/>
        </authorList>
    </citation>
    <scope>NUCLEOTIDE SEQUENCE</scope>
    <source>
        <strain evidence="2">AG2-2IIIB</strain>
    </source>
</reference>
<dbReference type="InterPro" id="IPR032675">
    <property type="entry name" value="LRR_dom_sf"/>
</dbReference>
<gene>
    <name evidence="2" type="ORF">RDB_LOCUS22136</name>
</gene>
<accession>A0A8H2WGC6</accession>
<evidence type="ECO:0000313" key="3">
    <source>
        <dbReference type="Proteomes" id="UP000663843"/>
    </source>
</evidence>
<feature type="domain" description="F-box" evidence="1">
    <location>
        <begin position="94"/>
        <end position="144"/>
    </location>
</feature>